<dbReference type="GO" id="GO:0015288">
    <property type="term" value="F:porin activity"/>
    <property type="evidence" value="ECO:0007669"/>
    <property type="project" value="UniProtKB-KW"/>
</dbReference>
<keyword evidence="10" id="KW-0626">Porin</keyword>
<keyword evidence="14" id="KW-0449">Lipoprotein</keyword>
<sequence>MPDYGGSPTAELRRNPRLALLLVVVALFGLSGCSKTQAWLGLNGTWLPSTGPGAVQLKEQVEATPIPVIAITKEAAERQVTLRQRLTFAEALPEKNSLNAYAVGSGDVLEVSVWEAPPAVLFSSASLDSRSGTATAKVTTFPEEMVAADGSINVPFAGAVPVRGLSPAQISAEIVRRLTGKAHQPQVMVRVIRNVSSNVTVIGEVARSLRMPLTAKGERLLDTLAAAGGVQHPVGQMTIQLSRDGQVLSMPLDSIIRDPKQDISLQPGDVITALFKSNNFTVLGASGKNDEIQFEAQGISLAQALGRIGGLMPGAADPKGLFIFRFEEPAALPDASKKISRTSEGKVPVIYQADLKNPATFLVMQKFPMQDKDVVYVATAPAAELQAFINIITSSVYSANTIANVGN</sequence>
<comment type="similarity">
    <text evidence="2">Belongs to the BexD/CtrA/VexA family.</text>
</comment>
<dbReference type="GO" id="GO:0006811">
    <property type="term" value="P:monoatomic ion transport"/>
    <property type="evidence" value="ECO:0007669"/>
    <property type="project" value="UniProtKB-KW"/>
</dbReference>
<keyword evidence="18" id="KW-1185">Reference proteome</keyword>
<evidence type="ECO:0000256" key="6">
    <source>
        <dbReference type="ARBA" id="ARBA00022692"/>
    </source>
</evidence>
<evidence type="ECO:0000256" key="3">
    <source>
        <dbReference type="ARBA" id="ARBA00022448"/>
    </source>
</evidence>
<keyword evidence="12" id="KW-0564">Palmitate</keyword>
<keyword evidence="9" id="KW-0406">Ion transport</keyword>
<organism evidence="17 18">
    <name type="scientific">Magnetospirillum molischianum DSM 120</name>
    <dbReference type="NCBI Taxonomy" id="1150626"/>
    <lineage>
        <taxon>Bacteria</taxon>
        <taxon>Pseudomonadati</taxon>
        <taxon>Pseudomonadota</taxon>
        <taxon>Alphaproteobacteria</taxon>
        <taxon>Rhodospirillales</taxon>
        <taxon>Rhodospirillaceae</taxon>
        <taxon>Magnetospirillum</taxon>
    </lineage>
</organism>
<name>H8FX00_MAGML</name>
<dbReference type="STRING" id="1150626.PHAMO_510002"/>
<dbReference type="Gene3D" id="3.10.560.10">
    <property type="entry name" value="Outer membrane lipoprotein wza domain like"/>
    <property type="match status" value="2"/>
</dbReference>
<evidence type="ECO:0000256" key="5">
    <source>
        <dbReference type="ARBA" id="ARBA00022597"/>
    </source>
</evidence>
<evidence type="ECO:0000256" key="14">
    <source>
        <dbReference type="ARBA" id="ARBA00023288"/>
    </source>
</evidence>
<dbReference type="Pfam" id="PF02563">
    <property type="entry name" value="Poly_export"/>
    <property type="match status" value="1"/>
</dbReference>
<keyword evidence="7" id="KW-0732">Signal</keyword>
<dbReference type="OrthoDB" id="7198507at2"/>
<keyword evidence="6" id="KW-0812">Transmembrane</keyword>
<dbReference type="eggNOG" id="COG1596">
    <property type="taxonomic scope" value="Bacteria"/>
</dbReference>
<evidence type="ECO:0000256" key="12">
    <source>
        <dbReference type="ARBA" id="ARBA00023139"/>
    </source>
</evidence>
<dbReference type="GO" id="GO:0009279">
    <property type="term" value="C:cell outer membrane"/>
    <property type="evidence" value="ECO:0007669"/>
    <property type="project" value="UniProtKB-SubCell"/>
</dbReference>
<dbReference type="RefSeq" id="WP_002730738.1">
    <property type="nucleotide sequence ID" value="NZ_CAHP01000047.1"/>
</dbReference>
<comment type="subcellular location">
    <subcellularLocation>
        <location evidence="1">Cell outer membrane</location>
        <topology evidence="1">Multi-pass membrane protein</topology>
    </subcellularLocation>
</comment>
<accession>H8FX00</accession>
<keyword evidence="13" id="KW-0998">Cell outer membrane</keyword>
<keyword evidence="5" id="KW-0762">Sugar transport</keyword>
<evidence type="ECO:0000256" key="8">
    <source>
        <dbReference type="ARBA" id="ARBA00023047"/>
    </source>
</evidence>
<keyword evidence="11" id="KW-0472">Membrane</keyword>
<gene>
    <name evidence="17" type="ORF">PHAMO_510002</name>
</gene>
<evidence type="ECO:0000256" key="10">
    <source>
        <dbReference type="ARBA" id="ARBA00023114"/>
    </source>
</evidence>
<dbReference type="PANTHER" id="PTHR33619:SF3">
    <property type="entry name" value="POLYSACCHARIDE EXPORT PROTEIN GFCE-RELATED"/>
    <property type="match status" value="1"/>
</dbReference>
<protein>
    <submittedName>
        <fullName evidence="17">Putative capsule polysaccharide export protein bexD</fullName>
    </submittedName>
</protein>
<dbReference type="PANTHER" id="PTHR33619">
    <property type="entry name" value="POLYSACCHARIDE EXPORT PROTEIN GFCE-RELATED"/>
    <property type="match status" value="1"/>
</dbReference>
<evidence type="ECO:0000256" key="11">
    <source>
        <dbReference type="ARBA" id="ARBA00023136"/>
    </source>
</evidence>
<evidence type="ECO:0000313" key="18">
    <source>
        <dbReference type="Proteomes" id="UP000004169"/>
    </source>
</evidence>
<evidence type="ECO:0000256" key="1">
    <source>
        <dbReference type="ARBA" id="ARBA00004571"/>
    </source>
</evidence>
<evidence type="ECO:0000256" key="4">
    <source>
        <dbReference type="ARBA" id="ARBA00022452"/>
    </source>
</evidence>
<dbReference type="AlphaFoldDB" id="H8FX00"/>
<feature type="domain" description="Polysaccharide export protein N-terminal" evidence="15">
    <location>
        <begin position="99"/>
        <end position="191"/>
    </location>
</feature>
<keyword evidence="8" id="KW-0625">Polysaccharide transport</keyword>
<evidence type="ECO:0000256" key="9">
    <source>
        <dbReference type="ARBA" id="ARBA00023065"/>
    </source>
</evidence>
<keyword evidence="4" id="KW-1134">Transmembrane beta strand</keyword>
<dbReference type="InterPro" id="IPR003715">
    <property type="entry name" value="Poly_export_N"/>
</dbReference>
<evidence type="ECO:0000259" key="15">
    <source>
        <dbReference type="Pfam" id="PF02563"/>
    </source>
</evidence>
<dbReference type="InterPro" id="IPR049712">
    <property type="entry name" value="Poly_export"/>
</dbReference>
<dbReference type="Proteomes" id="UP000004169">
    <property type="component" value="Unassembled WGS sequence"/>
</dbReference>
<evidence type="ECO:0000259" key="16">
    <source>
        <dbReference type="Pfam" id="PF22461"/>
    </source>
</evidence>
<evidence type="ECO:0000256" key="2">
    <source>
        <dbReference type="ARBA" id="ARBA00009450"/>
    </source>
</evidence>
<dbReference type="InterPro" id="IPR054765">
    <property type="entry name" value="SLBB_dom"/>
</dbReference>
<dbReference type="GO" id="GO:0015159">
    <property type="term" value="F:polysaccharide transmembrane transporter activity"/>
    <property type="evidence" value="ECO:0007669"/>
    <property type="project" value="InterPro"/>
</dbReference>
<dbReference type="Gene3D" id="3.30.1950.10">
    <property type="entry name" value="wza like domain"/>
    <property type="match status" value="1"/>
</dbReference>
<proteinExistence type="inferred from homology"/>
<evidence type="ECO:0000256" key="13">
    <source>
        <dbReference type="ARBA" id="ARBA00023237"/>
    </source>
</evidence>
<dbReference type="Pfam" id="PF22461">
    <property type="entry name" value="SLBB_2"/>
    <property type="match status" value="1"/>
</dbReference>
<keyword evidence="3" id="KW-0813">Transport</keyword>
<evidence type="ECO:0000256" key="7">
    <source>
        <dbReference type="ARBA" id="ARBA00022729"/>
    </source>
</evidence>
<dbReference type="EMBL" id="CAHP01000047">
    <property type="protein sequence ID" value="CCG42888.1"/>
    <property type="molecule type" value="Genomic_DNA"/>
</dbReference>
<feature type="domain" description="SLBB" evidence="16">
    <location>
        <begin position="279"/>
        <end position="377"/>
    </location>
</feature>
<evidence type="ECO:0000313" key="17">
    <source>
        <dbReference type="EMBL" id="CCG42888.1"/>
    </source>
</evidence>
<comment type="caution">
    <text evidence="17">The sequence shown here is derived from an EMBL/GenBank/DDBJ whole genome shotgun (WGS) entry which is preliminary data.</text>
</comment>
<reference evidence="17 18" key="1">
    <citation type="journal article" date="2012" name="J. Bacteriol.">
        <title>Draft Genome Sequence of the Purple Photosynthetic Bacterium Phaeospirillum molischianum DSM120, a Particularly Versatile Bacterium.</title>
        <authorList>
            <person name="Duquesne K."/>
            <person name="Prima V."/>
            <person name="Ji B."/>
            <person name="Rouy Z."/>
            <person name="Medigue C."/>
            <person name="Talla E."/>
            <person name="Sturgis J.N."/>
        </authorList>
    </citation>
    <scope>NUCLEOTIDE SEQUENCE [LARGE SCALE GENOMIC DNA]</scope>
    <source>
        <strain evidence="18">DSM120</strain>
    </source>
</reference>
<dbReference type="GO" id="GO:0046930">
    <property type="term" value="C:pore complex"/>
    <property type="evidence" value="ECO:0007669"/>
    <property type="project" value="UniProtKB-KW"/>
</dbReference>